<name>A0A9I9E227_CUCME</name>
<keyword evidence="1" id="KW-0472">Membrane</keyword>
<reference evidence="2" key="1">
    <citation type="submission" date="2023-03" db="UniProtKB">
        <authorList>
            <consortium name="EnsemblPlants"/>
        </authorList>
    </citation>
    <scope>IDENTIFICATION</scope>
</reference>
<organism evidence="2">
    <name type="scientific">Cucumis melo</name>
    <name type="common">Muskmelon</name>
    <dbReference type="NCBI Taxonomy" id="3656"/>
    <lineage>
        <taxon>Eukaryota</taxon>
        <taxon>Viridiplantae</taxon>
        <taxon>Streptophyta</taxon>
        <taxon>Embryophyta</taxon>
        <taxon>Tracheophyta</taxon>
        <taxon>Spermatophyta</taxon>
        <taxon>Magnoliopsida</taxon>
        <taxon>eudicotyledons</taxon>
        <taxon>Gunneridae</taxon>
        <taxon>Pentapetalae</taxon>
        <taxon>rosids</taxon>
        <taxon>fabids</taxon>
        <taxon>Cucurbitales</taxon>
        <taxon>Cucurbitaceae</taxon>
        <taxon>Benincaseae</taxon>
        <taxon>Cucumis</taxon>
    </lineage>
</organism>
<dbReference type="Gramene" id="MELO3C027699.2.1">
    <property type="protein sequence ID" value="MELO3C027699.2.1"/>
    <property type="gene ID" value="MELO3C027699.2"/>
</dbReference>
<keyword evidence="1" id="KW-1133">Transmembrane helix</keyword>
<dbReference type="EnsemblPlants" id="MELO3C027699.2.1">
    <property type="protein sequence ID" value="MELO3C027699.2.1"/>
    <property type="gene ID" value="MELO3C027699.2"/>
</dbReference>
<sequence>MTMNKKIEFVGRYIFFATSIMFFRHLFKIMALLSGFAGVYTKVNYLCSFITVLMILNHALSGIVVSMVLKYADNIVKVFAIIHWSSEAIFVKFIDV</sequence>
<proteinExistence type="predicted"/>
<feature type="transmembrane region" description="Helical" evidence="1">
    <location>
        <begin position="12"/>
        <end position="37"/>
    </location>
</feature>
<dbReference type="AlphaFoldDB" id="A0A9I9E227"/>
<evidence type="ECO:0000313" key="2">
    <source>
        <dbReference type="EnsemblPlants" id="MELO3C027699.2.1"/>
    </source>
</evidence>
<accession>A0A9I9E227</accession>
<keyword evidence="1" id="KW-0812">Transmembrane</keyword>
<feature type="transmembrane region" description="Helical" evidence="1">
    <location>
        <begin position="43"/>
        <end position="69"/>
    </location>
</feature>
<protein>
    <submittedName>
        <fullName evidence="2">Uncharacterized protein</fullName>
    </submittedName>
</protein>
<evidence type="ECO:0000256" key="1">
    <source>
        <dbReference type="SAM" id="Phobius"/>
    </source>
</evidence>